<dbReference type="PANTHER" id="PTHR47977">
    <property type="entry name" value="RAS-RELATED PROTEIN RAB"/>
    <property type="match status" value="1"/>
</dbReference>
<keyword evidence="5" id="KW-1185">Reference proteome</keyword>
<protein>
    <submittedName>
        <fullName evidence="6">Ras and EF-hand domain-containing protein</fullName>
    </submittedName>
</protein>
<dbReference type="InterPro" id="IPR050227">
    <property type="entry name" value="Rab"/>
</dbReference>
<dbReference type="SMART" id="SM00175">
    <property type="entry name" value="RAB"/>
    <property type="match status" value="1"/>
</dbReference>
<dbReference type="OMA" id="EHYHSES"/>
<feature type="region of interest" description="Disordered" evidence="4">
    <location>
        <begin position="260"/>
        <end position="289"/>
    </location>
</feature>
<dbReference type="GO" id="GO:0005525">
    <property type="term" value="F:GTP binding"/>
    <property type="evidence" value="ECO:0007669"/>
    <property type="project" value="UniProtKB-KW"/>
</dbReference>
<dbReference type="SUPFAM" id="SSF52540">
    <property type="entry name" value="P-loop containing nucleoside triphosphate hydrolases"/>
    <property type="match status" value="1"/>
</dbReference>
<sequence length="498" mass="57292">MGCSSILYLLFYSKDEVLQLYEELQSSGVPQIMNRFEEVVGNLCREIDQKRDENERLHQQQRVERENYNKRMQALENEIDQQLLIAEKKAREEEREKLAKEKEELKERLEAEMSELQGNIEHLQKMEKMLKKEAQKNGNQETLKDKLEDIARENRTLKNNLAENHLEMTLIKAELAEIKSEYENKTLLQSLNDHSQPSAIEAEQIQRQLQLLYDANKRLHDTNGNLRDALDQRTSVIKQMHMLHQTPSFGTYLTPYSRHDSATSYPDGGSYSPASHHHPNATTINDDDNENQSNYWKQIYIPPWDLLADKPSRQHFGTSDKFSQDSGFPQRGGCSRTTSSSDLELFRCASVDAQSTMTGGLDPHQQHMLMMRQFPPGTMMNGMCIQEFSGTPDRTFRVVMCGDASVGKSSIIMRIIKGAFQPNIASTLGVDFHVKSVRVGTQNIAVQLWDTAGQERFRSLCNSYFRRADGAILVYDCSIDRSFLRIRDWIETVKVVDI</sequence>
<dbReference type="PRINTS" id="PR00449">
    <property type="entry name" value="RASTRNSFRMNG"/>
</dbReference>
<keyword evidence="2" id="KW-0342">GTP-binding</keyword>
<dbReference type="CDD" id="cd00154">
    <property type="entry name" value="Rab"/>
    <property type="match status" value="1"/>
</dbReference>
<proteinExistence type="predicted"/>
<evidence type="ECO:0000256" key="1">
    <source>
        <dbReference type="ARBA" id="ARBA00022741"/>
    </source>
</evidence>
<evidence type="ECO:0000256" key="3">
    <source>
        <dbReference type="SAM" id="Coils"/>
    </source>
</evidence>
<dbReference type="AlphaFoldDB" id="A0A1I8B3P3"/>
<accession>A0A1I8B3P3</accession>
<feature type="coiled-coil region" evidence="3">
    <location>
        <begin position="33"/>
        <end position="167"/>
    </location>
</feature>
<dbReference type="Proteomes" id="UP000095281">
    <property type="component" value="Unplaced"/>
</dbReference>
<evidence type="ECO:0000256" key="4">
    <source>
        <dbReference type="SAM" id="MobiDB-lite"/>
    </source>
</evidence>
<dbReference type="NCBIfam" id="TIGR00231">
    <property type="entry name" value="small_GTP"/>
    <property type="match status" value="1"/>
</dbReference>
<dbReference type="InterPro" id="IPR027417">
    <property type="entry name" value="P-loop_NTPase"/>
</dbReference>
<dbReference type="InterPro" id="IPR005225">
    <property type="entry name" value="Small_GTP-bd"/>
</dbReference>
<dbReference type="FunFam" id="3.40.50.300:FF:001447">
    <property type="entry name" value="Ras-related protein Rab-1B"/>
    <property type="match status" value="1"/>
</dbReference>
<evidence type="ECO:0000256" key="2">
    <source>
        <dbReference type="ARBA" id="ARBA00023134"/>
    </source>
</evidence>
<evidence type="ECO:0000313" key="6">
    <source>
        <dbReference type="WBParaSite" id="MhA1_Contig1316.frz3.fgene1"/>
    </source>
</evidence>
<keyword evidence="3" id="KW-0175">Coiled coil</keyword>
<dbReference type="GO" id="GO:0003924">
    <property type="term" value="F:GTPase activity"/>
    <property type="evidence" value="ECO:0007669"/>
    <property type="project" value="InterPro"/>
</dbReference>
<dbReference type="InterPro" id="IPR001806">
    <property type="entry name" value="Small_GTPase"/>
</dbReference>
<keyword evidence="1" id="KW-0547">Nucleotide-binding</keyword>
<dbReference type="WBParaSite" id="MhA1_Contig1316.frz3.fgene1">
    <property type="protein sequence ID" value="MhA1_Contig1316.frz3.fgene1"/>
    <property type="gene ID" value="MhA1_Contig1316.frz3.fgene1"/>
</dbReference>
<evidence type="ECO:0000313" key="5">
    <source>
        <dbReference type="Proteomes" id="UP000095281"/>
    </source>
</evidence>
<dbReference type="Gene3D" id="3.40.50.300">
    <property type="entry name" value="P-loop containing nucleotide triphosphate hydrolases"/>
    <property type="match status" value="1"/>
</dbReference>
<organism evidence="5 6">
    <name type="scientific">Meloidogyne hapla</name>
    <name type="common">Root-knot nematode worm</name>
    <dbReference type="NCBI Taxonomy" id="6305"/>
    <lineage>
        <taxon>Eukaryota</taxon>
        <taxon>Metazoa</taxon>
        <taxon>Ecdysozoa</taxon>
        <taxon>Nematoda</taxon>
        <taxon>Chromadorea</taxon>
        <taxon>Rhabditida</taxon>
        <taxon>Tylenchina</taxon>
        <taxon>Tylenchomorpha</taxon>
        <taxon>Tylenchoidea</taxon>
        <taxon>Meloidogynidae</taxon>
        <taxon>Meloidogyninae</taxon>
        <taxon>Meloidogyne</taxon>
    </lineage>
</organism>
<dbReference type="PROSITE" id="PS51419">
    <property type="entry name" value="RAB"/>
    <property type="match status" value="1"/>
</dbReference>
<reference evidence="6" key="1">
    <citation type="submission" date="2016-11" db="UniProtKB">
        <authorList>
            <consortium name="WormBaseParasite"/>
        </authorList>
    </citation>
    <scope>IDENTIFICATION</scope>
</reference>
<name>A0A1I8B3P3_MELHA</name>
<dbReference type="SMART" id="SM00173">
    <property type="entry name" value="RAS"/>
    <property type="match status" value="1"/>
</dbReference>
<dbReference type="Pfam" id="PF00071">
    <property type="entry name" value="Ras"/>
    <property type="match status" value="1"/>
</dbReference>